<dbReference type="EMBL" id="MRZV01000132">
    <property type="protein sequence ID" value="PIK57776.1"/>
    <property type="molecule type" value="Genomic_DNA"/>
</dbReference>
<evidence type="ECO:0000256" key="1">
    <source>
        <dbReference type="SAM" id="MobiDB-lite"/>
    </source>
</evidence>
<sequence>MADKTEGTRISLAFLELTEFPTNIGQKQLDDVGVLDVSNNRISDFKFLERLPCLHTLILDCNHVQSHTKFYPAPTLHTLWLNKNNVTNLTIFIETLVKNFPKLQFLSMMNNPAAPSYFNGGTFEQFQDYRQYVISQIPLLEMLDDKKITPEERYEAERVYQHKLRTTVSKKKRKSKSRKEIKVPMRLSDSGDTSS</sequence>
<dbReference type="AlphaFoldDB" id="A0A2G8LBY5"/>
<dbReference type="Pfam" id="PF14580">
    <property type="entry name" value="LRR_9"/>
    <property type="match status" value="1"/>
</dbReference>
<comment type="caution">
    <text evidence="2">The sequence shown here is derived from an EMBL/GenBank/DDBJ whole genome shotgun (WGS) entry which is preliminary data.</text>
</comment>
<keyword evidence="3" id="KW-1185">Reference proteome</keyword>
<feature type="region of interest" description="Disordered" evidence="1">
    <location>
        <begin position="165"/>
        <end position="195"/>
    </location>
</feature>
<dbReference type="PANTHER" id="PTHR46282:SF1">
    <property type="entry name" value="LEUCINE-RICH REPEAT-CONTAINING PROTEIN 72-LIKE"/>
    <property type="match status" value="1"/>
</dbReference>
<dbReference type="SUPFAM" id="SSF52058">
    <property type="entry name" value="L domain-like"/>
    <property type="match status" value="1"/>
</dbReference>
<dbReference type="OrthoDB" id="10251250at2759"/>
<organism evidence="2 3">
    <name type="scientific">Stichopus japonicus</name>
    <name type="common">Sea cucumber</name>
    <dbReference type="NCBI Taxonomy" id="307972"/>
    <lineage>
        <taxon>Eukaryota</taxon>
        <taxon>Metazoa</taxon>
        <taxon>Echinodermata</taxon>
        <taxon>Eleutherozoa</taxon>
        <taxon>Echinozoa</taxon>
        <taxon>Holothuroidea</taxon>
        <taxon>Aspidochirotacea</taxon>
        <taxon>Aspidochirotida</taxon>
        <taxon>Stichopodidae</taxon>
        <taxon>Apostichopus</taxon>
    </lineage>
</organism>
<dbReference type="Proteomes" id="UP000230750">
    <property type="component" value="Unassembled WGS sequence"/>
</dbReference>
<proteinExistence type="predicted"/>
<dbReference type="InterPro" id="IPR043313">
    <property type="entry name" value="LRMDA"/>
</dbReference>
<dbReference type="STRING" id="307972.A0A2G8LBY5"/>
<evidence type="ECO:0000313" key="2">
    <source>
        <dbReference type="EMBL" id="PIK57776.1"/>
    </source>
</evidence>
<accession>A0A2G8LBY5</accession>
<name>A0A2G8LBY5_STIJA</name>
<reference evidence="2 3" key="1">
    <citation type="journal article" date="2017" name="PLoS Biol.">
        <title>The sea cucumber genome provides insights into morphological evolution and visceral regeneration.</title>
        <authorList>
            <person name="Zhang X."/>
            <person name="Sun L."/>
            <person name="Yuan J."/>
            <person name="Sun Y."/>
            <person name="Gao Y."/>
            <person name="Zhang L."/>
            <person name="Li S."/>
            <person name="Dai H."/>
            <person name="Hamel J.F."/>
            <person name="Liu C."/>
            <person name="Yu Y."/>
            <person name="Liu S."/>
            <person name="Lin W."/>
            <person name="Guo K."/>
            <person name="Jin S."/>
            <person name="Xu P."/>
            <person name="Storey K.B."/>
            <person name="Huan P."/>
            <person name="Zhang T."/>
            <person name="Zhou Y."/>
            <person name="Zhang J."/>
            <person name="Lin C."/>
            <person name="Li X."/>
            <person name="Xing L."/>
            <person name="Huo D."/>
            <person name="Sun M."/>
            <person name="Wang L."/>
            <person name="Mercier A."/>
            <person name="Li F."/>
            <person name="Yang H."/>
            <person name="Xiang J."/>
        </authorList>
    </citation>
    <scope>NUCLEOTIDE SEQUENCE [LARGE SCALE GENOMIC DNA]</scope>
    <source>
        <strain evidence="2">Shaxun</strain>
        <tissue evidence="2">Muscle</tissue>
    </source>
</reference>
<gene>
    <name evidence="2" type="ORF">BSL78_05302</name>
</gene>
<feature type="compositionally biased region" description="Basic residues" evidence="1">
    <location>
        <begin position="165"/>
        <end position="177"/>
    </location>
</feature>
<dbReference type="PANTHER" id="PTHR46282">
    <property type="entry name" value="LEUCINE-RICH MELANOCYTE DIFFERENTIATION-ASSOCIATED PROTEIN"/>
    <property type="match status" value="1"/>
</dbReference>
<evidence type="ECO:0000313" key="3">
    <source>
        <dbReference type="Proteomes" id="UP000230750"/>
    </source>
</evidence>
<protein>
    <submittedName>
        <fullName evidence="2">Uncharacterized protein</fullName>
    </submittedName>
</protein>
<dbReference type="Gene3D" id="3.80.10.10">
    <property type="entry name" value="Ribonuclease Inhibitor"/>
    <property type="match status" value="1"/>
</dbReference>
<dbReference type="InterPro" id="IPR032675">
    <property type="entry name" value="LRR_dom_sf"/>
</dbReference>